<evidence type="ECO:0000256" key="7">
    <source>
        <dbReference type="ARBA" id="ARBA00022982"/>
    </source>
</evidence>
<feature type="transmembrane region" description="Helical" evidence="15">
    <location>
        <begin position="1276"/>
        <end position="1302"/>
    </location>
</feature>
<comment type="caution">
    <text evidence="17">The sequence shown here is derived from an EMBL/GenBank/DDBJ whole genome shotgun (WGS) entry which is preliminary data.</text>
</comment>
<feature type="transmembrane region" description="Helical" evidence="15">
    <location>
        <begin position="850"/>
        <end position="872"/>
    </location>
</feature>
<evidence type="ECO:0000256" key="4">
    <source>
        <dbReference type="ARBA" id="ARBA00022448"/>
    </source>
</evidence>
<feature type="transmembrane region" description="Helical" evidence="15">
    <location>
        <begin position="984"/>
        <end position="1004"/>
    </location>
</feature>
<reference evidence="17 18" key="1">
    <citation type="journal article" date="2020" name="Nat. Commun.">
        <title>Genome of Tripterygium wilfordii and identification of cytochrome P450 involved in triptolide biosynthesis.</title>
        <authorList>
            <person name="Tu L."/>
            <person name="Su P."/>
            <person name="Zhang Z."/>
            <person name="Gao L."/>
            <person name="Wang J."/>
            <person name="Hu T."/>
            <person name="Zhou J."/>
            <person name="Zhang Y."/>
            <person name="Zhao Y."/>
            <person name="Liu Y."/>
            <person name="Song Y."/>
            <person name="Tong Y."/>
            <person name="Lu Y."/>
            <person name="Yang J."/>
            <person name="Xu C."/>
            <person name="Jia M."/>
            <person name="Peters R.J."/>
            <person name="Huang L."/>
            <person name="Gao W."/>
        </authorList>
    </citation>
    <scope>NUCLEOTIDE SEQUENCE [LARGE SCALE GENOMIC DNA]</scope>
    <source>
        <strain evidence="18">cv. XIE 37</strain>
        <tissue evidence="17">Leaf</tissue>
    </source>
</reference>
<dbReference type="Pfam" id="PF08030">
    <property type="entry name" value="NAD_binding_6"/>
    <property type="match status" value="2"/>
</dbReference>
<evidence type="ECO:0000256" key="6">
    <source>
        <dbReference type="ARBA" id="ARBA00022723"/>
    </source>
</evidence>
<dbReference type="SFLD" id="SFLDG01168">
    <property type="entry name" value="Ferric_reductase_subgroup_(FRE"/>
    <property type="match status" value="2"/>
</dbReference>
<protein>
    <recommendedName>
        <fullName evidence="14">ferric-chelate reductase (NADH)</fullName>
        <ecNumber evidence="14">1.16.1.7</ecNumber>
    </recommendedName>
</protein>
<dbReference type="Gene3D" id="3.40.50.80">
    <property type="entry name" value="Nucleotide-binding domain of ferredoxin-NADP reductase (FNR) module"/>
    <property type="match status" value="2"/>
</dbReference>
<evidence type="ECO:0000256" key="3">
    <source>
        <dbReference type="ARBA" id="ARBA00006278"/>
    </source>
</evidence>
<feature type="transmembrane region" description="Helical" evidence="15">
    <location>
        <begin position="567"/>
        <end position="593"/>
    </location>
</feature>
<evidence type="ECO:0000256" key="12">
    <source>
        <dbReference type="ARBA" id="ARBA00023136"/>
    </source>
</evidence>
<proteinExistence type="inferred from homology"/>
<dbReference type="SFLD" id="SFLDS00052">
    <property type="entry name" value="Ferric_Reductase_Domain"/>
    <property type="match status" value="2"/>
</dbReference>
<dbReference type="GO" id="GO:0006811">
    <property type="term" value="P:monoatomic ion transport"/>
    <property type="evidence" value="ECO:0007669"/>
    <property type="project" value="UniProtKB-KW"/>
</dbReference>
<comment type="catalytic activity">
    <reaction evidence="13">
        <text>2 a Fe(II)-siderophore + NAD(+) + H(+) = 2 a Fe(III)-siderophore + NADH</text>
        <dbReference type="Rhea" id="RHEA:15061"/>
        <dbReference type="Rhea" id="RHEA-COMP:11342"/>
        <dbReference type="Rhea" id="RHEA-COMP:11344"/>
        <dbReference type="ChEBI" id="CHEBI:15378"/>
        <dbReference type="ChEBI" id="CHEBI:29033"/>
        <dbReference type="ChEBI" id="CHEBI:29034"/>
        <dbReference type="ChEBI" id="CHEBI:57540"/>
        <dbReference type="ChEBI" id="CHEBI:57945"/>
        <dbReference type="EC" id="1.16.1.7"/>
    </reaction>
</comment>
<feature type="transmembrane region" description="Helical" evidence="15">
    <location>
        <begin position="528"/>
        <end position="555"/>
    </location>
</feature>
<dbReference type="CDD" id="cd06186">
    <property type="entry name" value="NOX_Duox_like_FAD_NADP"/>
    <property type="match status" value="2"/>
</dbReference>
<dbReference type="GO" id="GO:0140618">
    <property type="term" value="F:ferric-chelate reductase (NADH) activity"/>
    <property type="evidence" value="ECO:0007669"/>
    <property type="project" value="UniProtKB-EC"/>
</dbReference>
<dbReference type="SUPFAM" id="SSF52343">
    <property type="entry name" value="Ferredoxin reductase-like, C-terminal NADP-linked domain"/>
    <property type="match status" value="2"/>
</dbReference>
<dbReference type="SUPFAM" id="SSF63380">
    <property type="entry name" value="Riboflavin synthase domain-like"/>
    <property type="match status" value="1"/>
</dbReference>
<feature type="transmembrane region" description="Helical" evidence="15">
    <location>
        <begin position="194"/>
        <end position="219"/>
    </location>
</feature>
<sequence length="1446" mass="164398">MSSFTFMRMIFFMVFLGWLMVWVLLPTEVYKVTWTPKLASKLNSTYFGNQGTNLLLFSFPMMLIASLGCFYLHFQKISGNPYSKSAMSSHRLAFLKHLALVMKPVGIVTAIELAFAVMFIAFLIWSIANYLNYSFHHLHMHMRGEKVWQTKFRSVSLRLGYIGNICWAFLFFPVTRGSSILPLVGLTSESSIKYHVWLGHLSMILFAGHTVGFIIYWAMTSQLSEMLEWSSTWVSNVAGEIAIVFALAMWVTSLSRVRRKMFEVFYYTHHLYVLYIFFYLLHVGVSYACMILPGIFLFLIDRYLRFLQSCYRTRLVSARLLPCGVIELNFSKSPGLYYNPTSILFLNVPSISKLQWHSFTVTSNCNLDTDEVSVVIKGLGSWTQKLFKELSSSVERLQVSTEGPYGPASSHFLRHKLLVMVSGGSGITPFISIIREIIYQSTKSNNQLPQVLLICAFKNTVELSMLNLLLPFSDTPIDISQIQLQIEAYVTREKELPTNESQELTQTIWFKPNPLDSPISAALGPNSWLWLGAIISSSFIMFLLLLGIVTRYYIYPIDLKTDGMYHFSYRVLWVIFLVCASIFIASSAVFLWCKKLNAREATQTQCHNWEAPTPTTSPGSGLNHAERELESLPHQPFVQATTVHVGARPDLKRLLLDCKGSDVGVLASGPSSLRHEWERHIEILEFKPLHDKVPVPESWIKSKKLTKKSYVIYMKACLQPENLAFLIFKRKMGSAGTETASYEATKTIRLAIRLLVLLVLIGYIMIWVLKPTNLFFLHWEPQILAKTNSTYFGEQGANTVIYTFPILFIATLACFYLHLGKKYVDNNKRSRLNSSGFASWRRPVLVKGPLGIVTGTELSFLAMFIALLIWSLSTYFRGIFTNITEEAGQMGLQVWKAKLKMSGLILGLVGNICLAFLFVPVTRGSSLLQMINITSESSIRYHIWLGHIVMTLFTSHGLCYIIFWARTHQMSQMFKWDKHEMSNVAGEIALLSGLAMWVTSFARIRRKIFELFYYTHHLYILVVVFFVFHAGFSNSCIILPGFYLFLIDRYLRFLQSQQRIRLVSARLLPCETVELNFSKSPVLSYTPTSTVFINIPCISKIQWHPFTITSSSNLDPEKINIVVKSEGSWTRRLYQKLSSPTLNDRLEVSIEGPYGPASTDYTRHDMLLMISGGSGITPFISIIRELIFTASATNNVTPQILLICAFKKSVELSLLDLLLPDSVTTTDVSHLHLQIEAYITREAEHLKDNQESIRSLQFKPNELDVPVSAVLGPNSWVWLSLIIPSSFIIFLILIGILTRYYIYPIDQNTNIIYSQPSRSALNMLFMCISIVMTATAVFLWNKKQNVKEMRQIQSVNMSTPTTSPGPGPWLSNVDREMEILPRQSLLQATNVHHGERPNLQKILLECKGERVGVLVSGPRTMRQEAAAICSSGLANNLHFDSMSFSW</sequence>
<evidence type="ECO:0000256" key="14">
    <source>
        <dbReference type="ARBA" id="ARBA00066905"/>
    </source>
</evidence>
<keyword evidence="12 15" id="KW-0472">Membrane</keyword>
<feature type="transmembrane region" description="Helical" evidence="15">
    <location>
        <begin position="117"/>
        <end position="135"/>
    </location>
</feature>
<feature type="transmembrane region" description="Helical" evidence="15">
    <location>
        <begin position="155"/>
        <end position="174"/>
    </location>
</feature>
<keyword evidence="4" id="KW-0813">Transport</keyword>
<keyword evidence="5 15" id="KW-0812">Transmembrane</keyword>
<feature type="transmembrane region" description="Helical" evidence="15">
    <location>
        <begin position="55"/>
        <end position="74"/>
    </location>
</feature>
<dbReference type="InterPro" id="IPR050369">
    <property type="entry name" value="RBOH/FRE"/>
</dbReference>
<dbReference type="InterPro" id="IPR013121">
    <property type="entry name" value="Fe_red_NAD-bd_6"/>
</dbReference>
<dbReference type="Proteomes" id="UP000593562">
    <property type="component" value="Unassembled WGS sequence"/>
</dbReference>
<feature type="transmembrane region" description="Helical" evidence="15">
    <location>
        <begin position="231"/>
        <end position="252"/>
    </location>
</feature>
<evidence type="ECO:0000256" key="5">
    <source>
        <dbReference type="ARBA" id="ARBA00022692"/>
    </source>
</evidence>
<evidence type="ECO:0000313" key="18">
    <source>
        <dbReference type="Proteomes" id="UP000593562"/>
    </source>
</evidence>
<comment type="similarity">
    <text evidence="3">Belongs to the ferric reductase (FRE) family.</text>
</comment>
<comment type="cofactor">
    <cofactor evidence="1">
        <name>FAD</name>
        <dbReference type="ChEBI" id="CHEBI:57692"/>
    </cofactor>
</comment>
<evidence type="ECO:0000256" key="2">
    <source>
        <dbReference type="ARBA" id="ARBA00004141"/>
    </source>
</evidence>
<keyword evidence="11" id="KW-0406">Ion transport</keyword>
<dbReference type="InterPro" id="IPR013130">
    <property type="entry name" value="Fe3_Rdtase_TM_dom"/>
</dbReference>
<comment type="subcellular location">
    <subcellularLocation>
        <location evidence="2">Membrane</location>
        <topology evidence="2">Multi-pass membrane protein</topology>
    </subcellularLocation>
</comment>
<feature type="domain" description="FAD-binding FR-type" evidence="16">
    <location>
        <begin position="308"/>
        <end position="411"/>
    </location>
</feature>
<dbReference type="Pfam" id="PF08022">
    <property type="entry name" value="FAD_binding_8"/>
    <property type="match status" value="2"/>
</dbReference>
<dbReference type="InterPro" id="IPR013112">
    <property type="entry name" value="FAD-bd_8"/>
</dbReference>
<evidence type="ECO:0000256" key="13">
    <source>
        <dbReference type="ARBA" id="ARBA00050970"/>
    </source>
</evidence>
<evidence type="ECO:0000256" key="1">
    <source>
        <dbReference type="ARBA" id="ARBA00001974"/>
    </source>
</evidence>
<evidence type="ECO:0000256" key="11">
    <source>
        <dbReference type="ARBA" id="ARBA00023065"/>
    </source>
</evidence>
<evidence type="ECO:0000256" key="15">
    <source>
        <dbReference type="SAM" id="Phobius"/>
    </source>
</evidence>
<evidence type="ECO:0000259" key="16">
    <source>
        <dbReference type="PROSITE" id="PS51384"/>
    </source>
</evidence>
<organism evidence="17 18">
    <name type="scientific">Tripterygium wilfordii</name>
    <name type="common">Thunder God vine</name>
    <dbReference type="NCBI Taxonomy" id="458696"/>
    <lineage>
        <taxon>Eukaryota</taxon>
        <taxon>Viridiplantae</taxon>
        <taxon>Streptophyta</taxon>
        <taxon>Embryophyta</taxon>
        <taxon>Tracheophyta</taxon>
        <taxon>Spermatophyta</taxon>
        <taxon>Magnoliopsida</taxon>
        <taxon>eudicotyledons</taxon>
        <taxon>Gunneridae</taxon>
        <taxon>Pentapetalae</taxon>
        <taxon>rosids</taxon>
        <taxon>fabids</taxon>
        <taxon>Celastrales</taxon>
        <taxon>Celastraceae</taxon>
        <taxon>Tripterygium</taxon>
    </lineage>
</organism>
<feature type="transmembrane region" description="Helical" evidence="15">
    <location>
        <begin position="901"/>
        <end position="922"/>
    </location>
</feature>
<dbReference type="PANTHER" id="PTHR11972">
    <property type="entry name" value="NADPH OXIDASE"/>
    <property type="match status" value="1"/>
</dbReference>
<keyword evidence="10" id="KW-0408">Iron</keyword>
<feature type="transmembrane region" description="Helical" evidence="15">
    <location>
        <begin position="750"/>
        <end position="769"/>
    </location>
</feature>
<dbReference type="InParanoid" id="A0A7J7CAI1"/>
<evidence type="ECO:0000256" key="9">
    <source>
        <dbReference type="ARBA" id="ARBA00023002"/>
    </source>
</evidence>
<dbReference type="GO" id="GO:0046872">
    <property type="term" value="F:metal ion binding"/>
    <property type="evidence" value="ECO:0007669"/>
    <property type="project" value="UniProtKB-KW"/>
</dbReference>
<gene>
    <name evidence="17" type="ORF">HS088_TW19G00776</name>
</gene>
<keyword evidence="6" id="KW-0479">Metal-binding</keyword>
<feature type="transmembrane region" description="Helical" evidence="15">
    <location>
        <begin position="1322"/>
        <end position="1340"/>
    </location>
</feature>
<feature type="transmembrane region" description="Helical" evidence="15">
    <location>
        <begin position="800"/>
        <end position="819"/>
    </location>
</feature>
<dbReference type="FunFam" id="3.40.50.80:FF:000039">
    <property type="entry name" value="Ferric reduction oxidase 3"/>
    <property type="match status" value="2"/>
</dbReference>
<accession>A0A7J7CAI1</accession>
<keyword evidence="18" id="KW-1185">Reference proteome</keyword>
<dbReference type="InterPro" id="IPR039261">
    <property type="entry name" value="FNR_nucleotide-bd"/>
</dbReference>
<dbReference type="EMBL" id="JAAARO010000019">
    <property type="protein sequence ID" value="KAF5731171.1"/>
    <property type="molecule type" value="Genomic_DNA"/>
</dbReference>
<name>A0A7J7CAI1_TRIWF</name>
<dbReference type="Pfam" id="PF01794">
    <property type="entry name" value="Ferric_reduct"/>
    <property type="match status" value="2"/>
</dbReference>
<evidence type="ECO:0000313" key="17">
    <source>
        <dbReference type="EMBL" id="KAF5731171.1"/>
    </source>
</evidence>
<feature type="domain" description="FAD-binding FR-type" evidence="16">
    <location>
        <begin position="1055"/>
        <end position="1160"/>
    </location>
</feature>
<dbReference type="InterPro" id="IPR017927">
    <property type="entry name" value="FAD-bd_FR_type"/>
</dbReference>
<keyword evidence="8 15" id="KW-1133">Transmembrane helix</keyword>
<dbReference type="PANTHER" id="PTHR11972:SF79">
    <property type="entry name" value="FERRIC REDUCTION OXIDASE 4-RELATED"/>
    <property type="match status" value="1"/>
</dbReference>
<dbReference type="EC" id="1.16.1.7" evidence="14"/>
<evidence type="ECO:0000256" key="10">
    <source>
        <dbReference type="ARBA" id="ARBA00023004"/>
    </source>
</evidence>
<keyword evidence="7" id="KW-0249">Electron transport</keyword>
<feature type="transmembrane region" description="Helical" evidence="15">
    <location>
        <begin position="943"/>
        <end position="964"/>
    </location>
</feature>
<dbReference type="PROSITE" id="PS51384">
    <property type="entry name" value="FAD_FR"/>
    <property type="match status" value="2"/>
</dbReference>
<keyword evidence="9" id="KW-0560">Oxidoreductase</keyword>
<feature type="transmembrane region" description="Helical" evidence="15">
    <location>
        <begin position="272"/>
        <end position="299"/>
    </location>
</feature>
<dbReference type="InterPro" id="IPR017938">
    <property type="entry name" value="Riboflavin_synthase-like_b-brl"/>
</dbReference>
<evidence type="ECO:0000256" key="8">
    <source>
        <dbReference type="ARBA" id="ARBA00022989"/>
    </source>
</evidence>
<dbReference type="GO" id="GO:0005886">
    <property type="term" value="C:plasma membrane"/>
    <property type="evidence" value="ECO:0007669"/>
    <property type="project" value="TreeGrafter"/>
</dbReference>